<dbReference type="RefSeq" id="WP_008523917.1">
    <property type="nucleotide sequence ID" value="NC_021921.1"/>
</dbReference>
<dbReference type="CDD" id="cd00063">
    <property type="entry name" value="FN3"/>
    <property type="match status" value="2"/>
</dbReference>
<dbReference type="SUPFAM" id="SSF51445">
    <property type="entry name" value="(Trans)glycosidases"/>
    <property type="match status" value="1"/>
</dbReference>
<dbReference type="InterPro" id="IPR035986">
    <property type="entry name" value="PKD_dom_sf"/>
</dbReference>
<dbReference type="PROSITE" id="PS50093">
    <property type="entry name" value="PKD"/>
    <property type="match status" value="1"/>
</dbReference>
<keyword evidence="2 8" id="KW-0378">Hydrolase</keyword>
<dbReference type="Gene3D" id="3.20.20.80">
    <property type="entry name" value="Glycosidases"/>
    <property type="match status" value="1"/>
</dbReference>
<evidence type="ECO:0000313" key="8">
    <source>
        <dbReference type="EMBL" id="ERJ07321.1"/>
    </source>
</evidence>
<reference evidence="7 10" key="3">
    <citation type="journal article" date="2014" name="Environ. Microbiol.">
        <title>Halorhabdus tiamatea: proteogenomics and glycosidase activity measurements identify the first cultivated euryarchaeon from a deep-sea anoxic brine lake as potential polysaccharide degrader.</title>
        <authorList>
            <person name="Werner J."/>
            <person name="Ferrer M."/>
            <person name="Michel G."/>
            <person name="Mann A.J."/>
            <person name="Huang S."/>
            <person name="Juarez S."/>
            <person name="Ciordia S."/>
            <person name="Albar J.P."/>
            <person name="Alcaide M."/>
            <person name="La Cono V."/>
            <person name="Yakimov M.M."/>
            <person name="Antunes A."/>
            <person name="Taborda M."/>
            <person name="Da Costa M.S."/>
            <person name="Amann R.I."/>
            <person name="Gloeckner F.O."/>
            <person name="Golyshina O.V."/>
            <person name="Golyshin P.N."/>
            <person name="Teeling H."/>
        </authorList>
    </citation>
    <scope>NUCLEOTIDE SEQUENCE [LARGE SCALE GENOMIC DNA]</scope>
    <source>
        <strain evidence="10">SARL4B</strain>
        <strain evidence="7">Type strain: SARL4B</strain>
    </source>
</reference>
<dbReference type="STRING" id="1033806.HTIA_2117"/>
<sequence length="769" mass="83011">MTDHDTHDGSESTTNDGRIIDDVSRRDVLKAAGASAITAGFASSIVGSASAVGIPTPWLHRDGNLIKDPDGNQVVLRGVNIADPARLARSWRSKDSMGVFEKATNTDESNDGGWHNNILRVPTQPQDIGDAGSGSIGSMPHNDDWGPLLPGQIDESDLETYFSNYIDPIVDAAEEEGLYVMVDYHRHFPIFHQPQHEDDLGDYQCGSESFENDIGFCGERGVLWHSEEQASQLDGYTEEYAAELDQELQMYWNFVAPRYNDRSHVVYDIYNEPTGPYAGDWGSPTEMPSTGEEGEGNAAYDAEENQQYWDMWVDRAQPWIDTVREHAPDNLVTIGSPRWSQLTYWAPTNEFDGENICYTGHIYAHEGMRPLSDSFGMAAEEVPVFLSEFGWAEGGGRDGFNFLEGTTSEYADGFESFIDEYPIHPICWNFDHTWEPSFFVHDESQDGDWVIHDYEARPAQWWQEYLYENRNNDLPGSDSDGGDTQAPSIPSNLSVTDETSSSITVSWSAASDSGTAGLAQYNVLVDGTLEQTVSAGTTSATISGLAADTSYQIAVSAEDAAGNTSGTTTITADTDAGSDDGDTQAPSAPSNVSIESTTQSSVDVTWSASTDSGGSGLDSYVVSVDGSPDQTVSAGTTSATVDGLDAGTTYQIGVTAVDGAGNESAATSVQATTSESDDDDNGTSEGSIATIDARMTSASTGDLVQFWISDETGNQTWITGLEWELGNGTSGRGWYTDERYQSTGTYTVTLTATNNEGETSTDQVEVTIS</sequence>
<dbReference type="GO" id="GO:0000272">
    <property type="term" value="P:polysaccharide catabolic process"/>
    <property type="evidence" value="ECO:0007669"/>
    <property type="project" value="InterPro"/>
</dbReference>
<proteinExistence type="predicted"/>
<feature type="region of interest" description="Disordered" evidence="4">
    <location>
        <begin position="662"/>
        <end position="686"/>
    </location>
</feature>
<dbReference type="HOGENOM" id="CLU_007453_0_0_2"/>
<dbReference type="eggNOG" id="arCOG07581">
    <property type="taxonomic scope" value="Archaea"/>
</dbReference>
<dbReference type="GO" id="GO:0008843">
    <property type="term" value="F:endochitinase activity"/>
    <property type="evidence" value="ECO:0007669"/>
    <property type="project" value="UniProtKB-EC"/>
</dbReference>
<dbReference type="Proteomes" id="UP000015381">
    <property type="component" value="Chromosome I"/>
</dbReference>
<evidence type="ECO:0000259" key="5">
    <source>
        <dbReference type="PROSITE" id="PS50093"/>
    </source>
</evidence>
<dbReference type="PROSITE" id="PS50853">
    <property type="entry name" value="FN3"/>
    <property type="match status" value="2"/>
</dbReference>
<dbReference type="EC" id="3.2.1.14" evidence="8"/>
<feature type="region of interest" description="Disordered" evidence="4">
    <location>
        <begin position="472"/>
        <end position="497"/>
    </location>
</feature>
<dbReference type="Pfam" id="PF00041">
    <property type="entry name" value="fn3"/>
    <property type="match status" value="2"/>
</dbReference>
<dbReference type="EMBL" id="HF571520">
    <property type="protein sequence ID" value="CCQ34231.1"/>
    <property type="molecule type" value="Genomic_DNA"/>
</dbReference>
<organism evidence="8 9">
    <name type="scientific">Halorhabdus tiamatea SARL4B</name>
    <dbReference type="NCBI Taxonomy" id="1033806"/>
    <lineage>
        <taxon>Archaea</taxon>
        <taxon>Methanobacteriati</taxon>
        <taxon>Methanobacteriota</taxon>
        <taxon>Stenosarchaea group</taxon>
        <taxon>Halobacteria</taxon>
        <taxon>Halobacteriales</taxon>
        <taxon>Haloarculaceae</taxon>
        <taxon>Halorhabdus</taxon>
    </lineage>
</organism>
<dbReference type="EMBL" id="AFNT02000005">
    <property type="protein sequence ID" value="ERJ07321.1"/>
    <property type="molecule type" value="Genomic_DNA"/>
</dbReference>
<evidence type="ECO:0000259" key="6">
    <source>
        <dbReference type="PROSITE" id="PS50853"/>
    </source>
</evidence>
<dbReference type="InterPro" id="IPR018087">
    <property type="entry name" value="Glyco_hydro_5_CS"/>
</dbReference>
<dbReference type="InterPro" id="IPR036116">
    <property type="entry name" value="FN3_sf"/>
</dbReference>
<dbReference type="InterPro" id="IPR050991">
    <property type="entry name" value="ECM_Regulatory_Proteins"/>
</dbReference>
<reference evidence="8 9" key="1">
    <citation type="journal article" date="2011" name="J. Bacteriol.">
        <title>Genome sequence of Halorhabdus tiamatea, the first archaeon isolated from a deep-sea anoxic brine lake.</title>
        <authorList>
            <person name="Antunes A."/>
            <person name="Alam I."/>
            <person name="Bajic V.B."/>
            <person name="Stingl U."/>
        </authorList>
    </citation>
    <scope>NUCLEOTIDE SEQUENCE [LARGE SCALE GENOMIC DNA]</scope>
    <source>
        <strain evidence="8 9">SARL4B</strain>
    </source>
</reference>
<dbReference type="InterPro" id="IPR017853">
    <property type="entry name" value="GH"/>
</dbReference>
<dbReference type="OrthoDB" id="193399at2157"/>
<evidence type="ECO:0000256" key="1">
    <source>
        <dbReference type="ARBA" id="ARBA00022737"/>
    </source>
</evidence>
<feature type="domain" description="Fibronectin type-III" evidence="6">
    <location>
        <begin position="588"/>
        <end position="676"/>
    </location>
</feature>
<dbReference type="InterPro" id="IPR001547">
    <property type="entry name" value="Glyco_hydro_5"/>
</dbReference>
<dbReference type="AlphaFoldDB" id="F7PFV9"/>
<evidence type="ECO:0000256" key="3">
    <source>
        <dbReference type="ARBA" id="ARBA00023295"/>
    </source>
</evidence>
<gene>
    <name evidence="8" type="ORF">HLRTI_000679</name>
    <name evidence="7" type="ORF">HTIA_2117</name>
</gene>
<keyword evidence="10" id="KW-1185">Reference proteome</keyword>
<evidence type="ECO:0000256" key="2">
    <source>
        <dbReference type="ARBA" id="ARBA00022801"/>
    </source>
</evidence>
<dbReference type="InterPro" id="IPR013783">
    <property type="entry name" value="Ig-like_fold"/>
</dbReference>
<evidence type="ECO:0000313" key="7">
    <source>
        <dbReference type="EMBL" id="CCQ34231.1"/>
    </source>
</evidence>
<protein>
    <submittedName>
        <fullName evidence="7">Chitin binding protein</fullName>
    </submittedName>
    <submittedName>
        <fullName evidence="8">Chitinase protein</fullName>
        <ecNumber evidence="8">3.2.1.14</ecNumber>
    </submittedName>
</protein>
<dbReference type="PATRIC" id="fig|1033806.12.peg.2104"/>
<dbReference type="PROSITE" id="PS00659">
    <property type="entry name" value="GLYCOSYL_HYDROL_F5"/>
    <property type="match status" value="1"/>
</dbReference>
<feature type="domain" description="Fibronectin type-III" evidence="6">
    <location>
        <begin position="489"/>
        <end position="577"/>
    </location>
</feature>
<dbReference type="SMART" id="SM00060">
    <property type="entry name" value="FN3"/>
    <property type="match status" value="2"/>
</dbReference>
<name>F7PFV9_9EURY</name>
<dbReference type="PANTHER" id="PTHR46708">
    <property type="entry name" value="TENASCIN"/>
    <property type="match status" value="1"/>
</dbReference>
<feature type="domain" description="PKD" evidence="5">
    <location>
        <begin position="709"/>
        <end position="769"/>
    </location>
</feature>
<dbReference type="PROSITE" id="PS51318">
    <property type="entry name" value="TAT"/>
    <property type="match status" value="1"/>
</dbReference>
<evidence type="ECO:0000256" key="4">
    <source>
        <dbReference type="SAM" id="MobiDB-lite"/>
    </source>
</evidence>
<dbReference type="Proteomes" id="UP000003861">
    <property type="component" value="Unassembled WGS sequence"/>
</dbReference>
<dbReference type="SUPFAM" id="SSF49265">
    <property type="entry name" value="Fibronectin type III"/>
    <property type="match status" value="1"/>
</dbReference>
<dbReference type="PANTHER" id="PTHR46708:SF2">
    <property type="entry name" value="FIBRONECTIN TYPE-III DOMAIN-CONTAINING PROTEIN"/>
    <property type="match status" value="1"/>
</dbReference>
<dbReference type="InterPro" id="IPR003961">
    <property type="entry name" value="FN3_dom"/>
</dbReference>
<feature type="region of interest" description="Disordered" evidence="4">
    <location>
        <begin position="561"/>
        <end position="615"/>
    </location>
</feature>
<dbReference type="InterPro" id="IPR006311">
    <property type="entry name" value="TAT_signal"/>
</dbReference>
<dbReference type="CDD" id="cd00146">
    <property type="entry name" value="PKD"/>
    <property type="match status" value="1"/>
</dbReference>
<dbReference type="Pfam" id="PF00801">
    <property type="entry name" value="PKD"/>
    <property type="match status" value="1"/>
</dbReference>
<feature type="compositionally biased region" description="Polar residues" evidence="4">
    <location>
        <begin position="485"/>
        <end position="497"/>
    </location>
</feature>
<feature type="compositionally biased region" description="Low complexity" evidence="4">
    <location>
        <begin position="561"/>
        <end position="575"/>
    </location>
</feature>
<dbReference type="Pfam" id="PF00150">
    <property type="entry name" value="Cellulase"/>
    <property type="match status" value="1"/>
</dbReference>
<feature type="compositionally biased region" description="Polar residues" evidence="4">
    <location>
        <begin position="584"/>
        <end position="612"/>
    </location>
</feature>
<dbReference type="SUPFAM" id="SSF49299">
    <property type="entry name" value="PKD domain"/>
    <property type="match status" value="1"/>
</dbReference>
<evidence type="ECO:0000313" key="9">
    <source>
        <dbReference type="Proteomes" id="UP000003861"/>
    </source>
</evidence>
<keyword evidence="3 8" id="KW-0326">Glycosidase</keyword>
<dbReference type="KEGG" id="hti:HTIA_2117"/>
<dbReference type="Gene3D" id="2.60.40.10">
    <property type="entry name" value="Immunoglobulins"/>
    <property type="match status" value="3"/>
</dbReference>
<reference evidence="8 9" key="2">
    <citation type="journal article" date="2013" name="PLoS ONE">
        <title>INDIGO - INtegrated Data Warehouse of MIcrobial GenOmes with Examples from the Red Sea Extremophiles.</title>
        <authorList>
            <person name="Alam I."/>
            <person name="Antunes A."/>
            <person name="Kamau A.A."/>
            <person name="Ba Alawi W."/>
            <person name="Kalkatawi M."/>
            <person name="Stingl U."/>
            <person name="Bajic V.B."/>
        </authorList>
    </citation>
    <scope>NUCLEOTIDE SEQUENCE [LARGE SCALE GENOMIC DNA]</scope>
    <source>
        <strain evidence="8 9">SARL4B</strain>
    </source>
</reference>
<keyword evidence="1" id="KW-0677">Repeat</keyword>
<dbReference type="InterPro" id="IPR000601">
    <property type="entry name" value="PKD_dom"/>
</dbReference>
<accession>F7PFV9</accession>
<evidence type="ECO:0000313" key="10">
    <source>
        <dbReference type="Proteomes" id="UP000015381"/>
    </source>
</evidence>
<feature type="compositionally biased region" description="Polar residues" evidence="4">
    <location>
        <begin position="664"/>
        <end position="674"/>
    </location>
</feature>
<dbReference type="GeneID" id="23799329"/>